<evidence type="ECO:0000313" key="6">
    <source>
        <dbReference type="EMBL" id="RFS47477.1"/>
    </source>
</evidence>
<dbReference type="GO" id="GO:0006355">
    <property type="term" value="P:regulation of DNA-templated transcription"/>
    <property type="evidence" value="ECO:0007669"/>
    <property type="project" value="InterPro"/>
</dbReference>
<proteinExistence type="predicted"/>
<name>A0A372G353_9ACTN</name>
<dbReference type="InterPro" id="IPR036390">
    <property type="entry name" value="WH_DNA-bd_sf"/>
</dbReference>
<dbReference type="Pfam" id="PF13545">
    <property type="entry name" value="HTH_Crp_2"/>
    <property type="match status" value="1"/>
</dbReference>
<gene>
    <name evidence="6" type="ORF">D0Q02_05650</name>
</gene>
<dbReference type="InterPro" id="IPR014710">
    <property type="entry name" value="RmlC-like_jellyroll"/>
</dbReference>
<dbReference type="SUPFAM" id="SSF46785">
    <property type="entry name" value="Winged helix' DNA-binding domain"/>
    <property type="match status" value="1"/>
</dbReference>
<dbReference type="InterPro" id="IPR012318">
    <property type="entry name" value="HTH_CRP"/>
</dbReference>
<dbReference type="InterPro" id="IPR036388">
    <property type="entry name" value="WH-like_DNA-bd_sf"/>
</dbReference>
<dbReference type="RefSeq" id="WP_117226913.1">
    <property type="nucleotide sequence ID" value="NZ_CP061725.1"/>
</dbReference>
<evidence type="ECO:0000313" key="7">
    <source>
        <dbReference type="Proteomes" id="UP000262621"/>
    </source>
</evidence>
<evidence type="ECO:0000256" key="2">
    <source>
        <dbReference type="ARBA" id="ARBA00023125"/>
    </source>
</evidence>
<dbReference type="PROSITE" id="PS51063">
    <property type="entry name" value="HTH_CRP_2"/>
    <property type="match status" value="1"/>
</dbReference>
<evidence type="ECO:0000259" key="4">
    <source>
        <dbReference type="PROSITE" id="PS50042"/>
    </source>
</evidence>
<dbReference type="Pfam" id="PF00027">
    <property type="entry name" value="cNMP_binding"/>
    <property type="match status" value="1"/>
</dbReference>
<dbReference type="EMBL" id="QVFU01000003">
    <property type="protein sequence ID" value="RFS47477.1"/>
    <property type="molecule type" value="Genomic_DNA"/>
</dbReference>
<evidence type="ECO:0000256" key="1">
    <source>
        <dbReference type="ARBA" id="ARBA00023015"/>
    </source>
</evidence>
<dbReference type="InterPro" id="IPR018490">
    <property type="entry name" value="cNMP-bd_dom_sf"/>
</dbReference>
<accession>A0A372G353</accession>
<dbReference type="Gene3D" id="2.60.120.10">
    <property type="entry name" value="Jelly Rolls"/>
    <property type="match status" value="1"/>
</dbReference>
<evidence type="ECO:0000259" key="5">
    <source>
        <dbReference type="PROSITE" id="PS51063"/>
    </source>
</evidence>
<keyword evidence="7" id="KW-1185">Reference proteome</keyword>
<dbReference type="OrthoDB" id="3525895at2"/>
<feature type="domain" description="Cyclic nucleotide-binding" evidence="4">
    <location>
        <begin position="51"/>
        <end position="100"/>
    </location>
</feature>
<keyword evidence="1" id="KW-0805">Transcription regulation</keyword>
<dbReference type="SUPFAM" id="SSF51206">
    <property type="entry name" value="cAMP-binding domain-like"/>
    <property type="match status" value="1"/>
</dbReference>
<reference evidence="6 7" key="1">
    <citation type="submission" date="2018-08" db="EMBL/GenBank/DDBJ databases">
        <title>Verrucosispora craniellae sp. nov., isolated from a marine sponge in the South China Sea.</title>
        <authorList>
            <person name="Li L."/>
            <person name="Lin H.W."/>
        </authorList>
    </citation>
    <scope>NUCLEOTIDE SEQUENCE [LARGE SCALE GENOMIC DNA]</scope>
    <source>
        <strain evidence="6 7">LHW63014</strain>
    </source>
</reference>
<dbReference type="Proteomes" id="UP000262621">
    <property type="component" value="Unassembled WGS sequence"/>
</dbReference>
<dbReference type="CDD" id="cd00038">
    <property type="entry name" value="CAP_ED"/>
    <property type="match status" value="1"/>
</dbReference>
<sequence>MTLASTRTPTSVLDDMLVPRGSELTHRLMKGVRSALYSPTVAARRVALAGGELLHQPGGADGRVYFIESGAICLEHYSPTGRRTILDVLSKNEYFGEDSLPGMPNQYIPAAVVDTSLIVVESAALRDLLDEPNICDVWLHSQMLKARRHRSLLLQHTTSDCEARLAMRLLDLAQGFGAASGRSVRIGLKLRHEDYAAMIGTTRSRVGLFLQRFTDRKMIRKASCGAIVADPRLIVEYLMERMGLASGRLSRPDAVA</sequence>
<keyword evidence="2" id="KW-0238">DNA-binding</keyword>
<feature type="domain" description="HTH crp-type" evidence="5">
    <location>
        <begin position="159"/>
        <end position="232"/>
    </location>
</feature>
<dbReference type="GO" id="GO:0003677">
    <property type="term" value="F:DNA binding"/>
    <property type="evidence" value="ECO:0007669"/>
    <property type="project" value="UniProtKB-KW"/>
</dbReference>
<comment type="caution">
    <text evidence="6">The sequence shown here is derived from an EMBL/GenBank/DDBJ whole genome shotgun (WGS) entry which is preliminary data.</text>
</comment>
<dbReference type="InterPro" id="IPR000595">
    <property type="entry name" value="cNMP-bd_dom"/>
</dbReference>
<dbReference type="Gene3D" id="1.10.10.10">
    <property type="entry name" value="Winged helix-like DNA-binding domain superfamily/Winged helix DNA-binding domain"/>
    <property type="match status" value="1"/>
</dbReference>
<evidence type="ECO:0000256" key="3">
    <source>
        <dbReference type="ARBA" id="ARBA00023163"/>
    </source>
</evidence>
<keyword evidence="3" id="KW-0804">Transcription</keyword>
<dbReference type="AlphaFoldDB" id="A0A372G353"/>
<organism evidence="6 7">
    <name type="scientific">Micromonospora craniellae</name>
    <dbReference type="NCBI Taxonomy" id="2294034"/>
    <lineage>
        <taxon>Bacteria</taxon>
        <taxon>Bacillati</taxon>
        <taxon>Actinomycetota</taxon>
        <taxon>Actinomycetes</taxon>
        <taxon>Micromonosporales</taxon>
        <taxon>Micromonosporaceae</taxon>
        <taxon>Micromonospora</taxon>
    </lineage>
</organism>
<protein>
    <submittedName>
        <fullName evidence="6">Crp/Fnr family transcriptional regulator</fullName>
    </submittedName>
</protein>
<dbReference type="PROSITE" id="PS50042">
    <property type="entry name" value="CNMP_BINDING_3"/>
    <property type="match status" value="1"/>
</dbReference>